<dbReference type="Pfam" id="PF06645">
    <property type="entry name" value="SPC12"/>
    <property type="match status" value="1"/>
</dbReference>
<dbReference type="AlphaFoldDB" id="A0A8J1UAZ7"/>
<evidence type="ECO:0000256" key="7">
    <source>
        <dbReference type="ARBA" id="ARBA00023136"/>
    </source>
</evidence>
<evidence type="ECO:0000256" key="3">
    <source>
        <dbReference type="ARBA" id="ARBA00017059"/>
    </source>
</evidence>
<proteinExistence type="inferred from homology"/>
<dbReference type="EMBL" id="CAIIXF020000001">
    <property type="protein sequence ID" value="CAH1773286.1"/>
    <property type="molecule type" value="Genomic_DNA"/>
</dbReference>
<organism evidence="10 11">
    <name type="scientific">Owenia fusiformis</name>
    <name type="common">Polychaete worm</name>
    <dbReference type="NCBI Taxonomy" id="6347"/>
    <lineage>
        <taxon>Eukaryota</taxon>
        <taxon>Metazoa</taxon>
        <taxon>Spiralia</taxon>
        <taxon>Lophotrochozoa</taxon>
        <taxon>Annelida</taxon>
        <taxon>Polychaeta</taxon>
        <taxon>Sedentaria</taxon>
        <taxon>Canalipalpata</taxon>
        <taxon>Sabellida</taxon>
        <taxon>Oweniida</taxon>
        <taxon>Oweniidae</taxon>
        <taxon>Owenia</taxon>
    </lineage>
</organism>
<evidence type="ECO:0000256" key="5">
    <source>
        <dbReference type="ARBA" id="ARBA00022824"/>
    </source>
</evidence>
<evidence type="ECO:0000256" key="8">
    <source>
        <dbReference type="ARBA" id="ARBA00032913"/>
    </source>
</evidence>
<keyword evidence="7" id="KW-0472">Membrane</keyword>
<keyword evidence="11" id="KW-1185">Reference proteome</keyword>
<keyword evidence="4" id="KW-0812">Transmembrane</keyword>
<sequence length="111" mass="12623">MDSIIGLLPDSIRKIPVHMDYEGQKKAERTFQVIIVLFAIVGFLWGYACQQFSQTVYILGAGFALSCIITLPPWPMYRSNPIQWQKPRPKIDDTAKNTSSPQQAVKPKKKK</sequence>
<dbReference type="GO" id="GO:0006465">
    <property type="term" value="P:signal peptide processing"/>
    <property type="evidence" value="ECO:0007669"/>
    <property type="project" value="InterPro"/>
</dbReference>
<comment type="function">
    <text evidence="9">Component of the signal peptidase complex (SPC) which catalyzes the cleavage of N-terminal signal sequences from nascent proteins as they are translocated into the lumen of the endoplasmic reticulum. Dispensable for SPC enzymatic activity.</text>
</comment>
<dbReference type="PANTHER" id="PTHR13202:SF0">
    <property type="entry name" value="SIGNAL PEPTIDASE COMPLEX SUBUNIT 1"/>
    <property type="match status" value="1"/>
</dbReference>
<evidence type="ECO:0000256" key="1">
    <source>
        <dbReference type="ARBA" id="ARBA00004477"/>
    </source>
</evidence>
<comment type="subcellular location">
    <subcellularLocation>
        <location evidence="1">Endoplasmic reticulum membrane</location>
        <topology evidence="1">Multi-pass membrane protein</topology>
    </subcellularLocation>
</comment>
<dbReference type="OrthoDB" id="263893at2759"/>
<comment type="caution">
    <text evidence="10">The sequence shown here is derived from an EMBL/GenBank/DDBJ whole genome shotgun (WGS) entry which is preliminary data.</text>
</comment>
<name>A0A8J1UAZ7_OWEFU</name>
<dbReference type="GO" id="GO:0005787">
    <property type="term" value="C:signal peptidase complex"/>
    <property type="evidence" value="ECO:0007669"/>
    <property type="project" value="InterPro"/>
</dbReference>
<evidence type="ECO:0000256" key="9">
    <source>
        <dbReference type="ARBA" id="ARBA00045204"/>
    </source>
</evidence>
<gene>
    <name evidence="10" type="ORF">OFUS_LOCUS905</name>
</gene>
<evidence type="ECO:0000256" key="2">
    <source>
        <dbReference type="ARBA" id="ARBA00005245"/>
    </source>
</evidence>
<protein>
    <recommendedName>
        <fullName evidence="3">Signal peptidase complex subunit 1</fullName>
    </recommendedName>
    <alternativeName>
        <fullName evidence="8">Microsomal signal peptidase 12 kDa subunit</fullName>
    </alternativeName>
</protein>
<evidence type="ECO:0000256" key="6">
    <source>
        <dbReference type="ARBA" id="ARBA00022989"/>
    </source>
</evidence>
<dbReference type="Proteomes" id="UP000749559">
    <property type="component" value="Unassembled WGS sequence"/>
</dbReference>
<dbReference type="GO" id="GO:0045047">
    <property type="term" value="P:protein targeting to ER"/>
    <property type="evidence" value="ECO:0007669"/>
    <property type="project" value="TreeGrafter"/>
</dbReference>
<evidence type="ECO:0000313" key="10">
    <source>
        <dbReference type="EMBL" id="CAH1773286.1"/>
    </source>
</evidence>
<keyword evidence="5" id="KW-0256">Endoplasmic reticulum</keyword>
<reference evidence="10" key="1">
    <citation type="submission" date="2022-03" db="EMBL/GenBank/DDBJ databases">
        <authorList>
            <person name="Martin C."/>
        </authorList>
    </citation>
    <scope>NUCLEOTIDE SEQUENCE</scope>
</reference>
<dbReference type="PANTHER" id="PTHR13202">
    <property type="entry name" value="MICROSOMAL SIGNAL PEPTIDASE 12 KDA SUBUNIT"/>
    <property type="match status" value="1"/>
</dbReference>
<accession>A0A8J1UAZ7</accession>
<dbReference type="InterPro" id="IPR009542">
    <property type="entry name" value="Spc1/SPCS1"/>
</dbReference>
<comment type="similarity">
    <text evidence="2">Belongs to the SPCS1 family.</text>
</comment>
<keyword evidence="6" id="KW-1133">Transmembrane helix</keyword>
<evidence type="ECO:0000313" key="11">
    <source>
        <dbReference type="Proteomes" id="UP000749559"/>
    </source>
</evidence>
<evidence type="ECO:0000256" key="4">
    <source>
        <dbReference type="ARBA" id="ARBA00022692"/>
    </source>
</evidence>